<reference evidence="2" key="1">
    <citation type="submission" date="2009-04" db="EMBL/GenBank/DDBJ databases">
        <authorList>
            <person name="Weinstock G."/>
            <person name="Sodergren E."/>
            <person name="Clifton S."/>
            <person name="Fulton L."/>
            <person name="Fulton B."/>
            <person name="Courtney L."/>
            <person name="Fronick C."/>
            <person name="Harrison M."/>
            <person name="Strong C."/>
            <person name="Farmer C."/>
            <person name="Delahaunty K."/>
            <person name="Markovic C."/>
            <person name="Hall O."/>
            <person name="Minx P."/>
            <person name="Tomlinson C."/>
            <person name="Mitreva M."/>
            <person name="Nelson J."/>
            <person name="Hou S."/>
            <person name="Wollam A."/>
            <person name="Pepin K.H."/>
            <person name="Johnson M."/>
            <person name="Bhonagiri V."/>
            <person name="Nash W.E."/>
            <person name="Warren W."/>
            <person name="Chinwalla A."/>
            <person name="Mardis E.R."/>
            <person name="Wilson R.K."/>
        </authorList>
    </citation>
    <scope>NUCLEOTIDE SEQUENCE [LARGE SCALE GENOMIC DNA]</scope>
    <source>
        <strain evidence="2">ATCC 51147</strain>
    </source>
</reference>
<dbReference type="HOGENOM" id="CLU_3217396_0_0_4"/>
<dbReference type="STRING" id="629741.GCWU000324_00453"/>
<dbReference type="Proteomes" id="UP000003009">
    <property type="component" value="Unassembled WGS sequence"/>
</dbReference>
<protein>
    <submittedName>
        <fullName evidence="2">Uncharacterized protein</fullName>
    </submittedName>
</protein>
<feature type="region of interest" description="Disordered" evidence="1">
    <location>
        <begin position="12"/>
        <end position="44"/>
    </location>
</feature>
<sequence>MLNRFQAAFTISGAIGHTFAPPSPNRQPENQNAPAVTTKKETPS</sequence>
<gene>
    <name evidence="2" type="ORF">GCWU000324_00453</name>
</gene>
<accession>C4GHW5</accession>
<evidence type="ECO:0000256" key="1">
    <source>
        <dbReference type="SAM" id="MobiDB-lite"/>
    </source>
</evidence>
<keyword evidence="3" id="KW-1185">Reference proteome</keyword>
<feature type="compositionally biased region" description="Polar residues" evidence="1">
    <location>
        <begin position="26"/>
        <end position="35"/>
    </location>
</feature>
<name>C4GHW5_9NEIS</name>
<comment type="caution">
    <text evidence="2">The sequence shown here is derived from an EMBL/GenBank/DDBJ whole genome shotgun (WGS) entry which is preliminary data.</text>
</comment>
<evidence type="ECO:0000313" key="3">
    <source>
        <dbReference type="Proteomes" id="UP000003009"/>
    </source>
</evidence>
<proteinExistence type="predicted"/>
<dbReference type="AlphaFoldDB" id="C4GHW5"/>
<organism evidence="2 3">
    <name type="scientific">Kingella oralis ATCC 51147</name>
    <dbReference type="NCBI Taxonomy" id="629741"/>
    <lineage>
        <taxon>Bacteria</taxon>
        <taxon>Pseudomonadati</taxon>
        <taxon>Pseudomonadota</taxon>
        <taxon>Betaproteobacteria</taxon>
        <taxon>Neisseriales</taxon>
        <taxon>Neisseriaceae</taxon>
        <taxon>Kingella</taxon>
    </lineage>
</organism>
<evidence type="ECO:0000313" key="2">
    <source>
        <dbReference type="EMBL" id="EEP68553.1"/>
    </source>
</evidence>
<dbReference type="EMBL" id="ACJW02000002">
    <property type="protein sequence ID" value="EEP68553.1"/>
    <property type="molecule type" value="Genomic_DNA"/>
</dbReference>